<name>A0ABV9KU27_9BACT</name>
<dbReference type="Pfam" id="PF12833">
    <property type="entry name" value="HTH_18"/>
    <property type="match status" value="1"/>
</dbReference>
<dbReference type="SMART" id="SM00342">
    <property type="entry name" value="HTH_ARAC"/>
    <property type="match status" value="1"/>
</dbReference>
<comment type="caution">
    <text evidence="5">The sequence shown here is derived from an EMBL/GenBank/DDBJ whole genome shotgun (WGS) entry which is preliminary data.</text>
</comment>
<reference evidence="6" key="1">
    <citation type="journal article" date="2019" name="Int. J. Syst. Evol. Microbiol.">
        <title>The Global Catalogue of Microorganisms (GCM) 10K type strain sequencing project: providing services to taxonomists for standard genome sequencing and annotation.</title>
        <authorList>
            <consortium name="The Broad Institute Genomics Platform"/>
            <consortium name="The Broad Institute Genome Sequencing Center for Infectious Disease"/>
            <person name="Wu L."/>
            <person name="Ma J."/>
        </authorList>
    </citation>
    <scope>NUCLEOTIDE SEQUENCE [LARGE SCALE GENOMIC DNA]</scope>
    <source>
        <strain evidence="6">CCUG 66188</strain>
    </source>
</reference>
<keyword evidence="6" id="KW-1185">Reference proteome</keyword>
<dbReference type="InterPro" id="IPR009057">
    <property type="entry name" value="Homeodomain-like_sf"/>
</dbReference>
<feature type="domain" description="HTH araC/xylS-type" evidence="4">
    <location>
        <begin position="180"/>
        <end position="278"/>
    </location>
</feature>
<sequence>MNTQSDTIIYNYMDTFFCCCVEKDKLCEEMITDHMLVYICSGEMILQTKEKRTIFKKGDAVFMKRNHLAKKTKRPTKNGEPFKGLFLQLRTPLLKTLMTEAKFPISTNFYTGNKDKSYTMLTRHPFLTGLFMSLEQYFDSQKYPSNELMTTKLKEAALVLLEVDPSLASVLFDFAEPWKTDLAEFMNKNYKYDLSLQEFAHYTGRSLTSFKRDFASIFNEPPGRWLVKKRLHDAYNQIVNKNQKPSEVYQEVGFKNLSHFSTAFKKEFGYPPSNKMDFQEK</sequence>
<dbReference type="Proteomes" id="UP001596023">
    <property type="component" value="Unassembled WGS sequence"/>
</dbReference>
<evidence type="ECO:0000256" key="1">
    <source>
        <dbReference type="ARBA" id="ARBA00023015"/>
    </source>
</evidence>
<dbReference type="PANTHER" id="PTHR43280:SF2">
    <property type="entry name" value="HTH-TYPE TRANSCRIPTIONAL REGULATOR EXSA"/>
    <property type="match status" value="1"/>
</dbReference>
<protein>
    <submittedName>
        <fullName evidence="5">Helix-turn-helix domain-containing protein</fullName>
    </submittedName>
</protein>
<gene>
    <name evidence="5" type="ORF">ACFO6W_08215</name>
</gene>
<dbReference type="PROSITE" id="PS01124">
    <property type="entry name" value="HTH_ARAC_FAMILY_2"/>
    <property type="match status" value="1"/>
</dbReference>
<dbReference type="Pfam" id="PF22200">
    <property type="entry name" value="ExsA_N"/>
    <property type="match status" value="1"/>
</dbReference>
<evidence type="ECO:0000259" key="4">
    <source>
        <dbReference type="PROSITE" id="PS01124"/>
    </source>
</evidence>
<dbReference type="SUPFAM" id="SSF46689">
    <property type="entry name" value="Homeodomain-like"/>
    <property type="match status" value="1"/>
</dbReference>
<dbReference type="RefSeq" id="WP_379995179.1">
    <property type="nucleotide sequence ID" value="NZ_JBHSGN010000061.1"/>
</dbReference>
<evidence type="ECO:0000313" key="6">
    <source>
        <dbReference type="Proteomes" id="UP001596023"/>
    </source>
</evidence>
<keyword evidence="2" id="KW-0238">DNA-binding</keyword>
<dbReference type="EMBL" id="JBHSGN010000061">
    <property type="protein sequence ID" value="MFC4673674.1"/>
    <property type="molecule type" value="Genomic_DNA"/>
</dbReference>
<accession>A0ABV9KU27</accession>
<evidence type="ECO:0000256" key="2">
    <source>
        <dbReference type="ARBA" id="ARBA00023125"/>
    </source>
</evidence>
<keyword evidence="3" id="KW-0804">Transcription</keyword>
<proteinExistence type="predicted"/>
<evidence type="ECO:0000256" key="3">
    <source>
        <dbReference type="ARBA" id="ARBA00023163"/>
    </source>
</evidence>
<evidence type="ECO:0000313" key="5">
    <source>
        <dbReference type="EMBL" id="MFC4673674.1"/>
    </source>
</evidence>
<dbReference type="InterPro" id="IPR054015">
    <property type="entry name" value="ExsA-like_N"/>
</dbReference>
<dbReference type="InterPro" id="IPR018060">
    <property type="entry name" value="HTH_AraC"/>
</dbReference>
<dbReference type="Gene3D" id="1.10.10.60">
    <property type="entry name" value="Homeodomain-like"/>
    <property type="match status" value="1"/>
</dbReference>
<dbReference type="PANTHER" id="PTHR43280">
    <property type="entry name" value="ARAC-FAMILY TRANSCRIPTIONAL REGULATOR"/>
    <property type="match status" value="1"/>
</dbReference>
<organism evidence="5 6">
    <name type="scientific">Dysgonomonas termitidis</name>
    <dbReference type="NCBI Taxonomy" id="1516126"/>
    <lineage>
        <taxon>Bacteria</taxon>
        <taxon>Pseudomonadati</taxon>
        <taxon>Bacteroidota</taxon>
        <taxon>Bacteroidia</taxon>
        <taxon>Bacteroidales</taxon>
        <taxon>Dysgonomonadaceae</taxon>
        <taxon>Dysgonomonas</taxon>
    </lineage>
</organism>
<keyword evidence="1" id="KW-0805">Transcription regulation</keyword>